<evidence type="ECO:0000256" key="1">
    <source>
        <dbReference type="SAM" id="MobiDB-lite"/>
    </source>
</evidence>
<reference evidence="2 3" key="1">
    <citation type="submission" date="2015-01" db="EMBL/GenBank/DDBJ databases">
        <title>Lifestyle Evolution in Cyanobacterial Symbionts of Sponges.</title>
        <authorList>
            <person name="Burgsdorf I."/>
            <person name="Slaby B.M."/>
            <person name="Handley K.M."/>
            <person name="Haber M."/>
            <person name="Blom J."/>
            <person name="Marshall C.W."/>
            <person name="Gilbert J.A."/>
            <person name="Hentschel U."/>
            <person name="Steindler L."/>
        </authorList>
    </citation>
    <scope>NUCLEOTIDE SEQUENCE [LARGE SCALE GENOMIC DNA]</scope>
    <source>
        <strain evidence="2">SP3</strain>
    </source>
</reference>
<dbReference type="EMBL" id="JXQG01000010">
    <property type="protein sequence ID" value="KKZ12846.1"/>
    <property type="molecule type" value="Genomic_DNA"/>
</dbReference>
<gene>
    <name evidence="2" type="ORF">TE42_02920</name>
</gene>
<evidence type="ECO:0000313" key="3">
    <source>
        <dbReference type="Proteomes" id="UP000035067"/>
    </source>
</evidence>
<dbReference type="AlphaFoldDB" id="A0A0G2HN30"/>
<organism evidence="2 3">
    <name type="scientific">Candidatus Synechococcus spongiarum SP3</name>
    <dbReference type="NCBI Taxonomy" id="1604020"/>
    <lineage>
        <taxon>Bacteria</taxon>
        <taxon>Bacillati</taxon>
        <taxon>Cyanobacteriota</taxon>
        <taxon>Cyanophyceae</taxon>
        <taxon>Synechococcales</taxon>
        <taxon>Synechococcaceae</taxon>
        <taxon>Synechococcus</taxon>
    </lineage>
</organism>
<comment type="caution">
    <text evidence="2">The sequence shown here is derived from an EMBL/GenBank/DDBJ whole genome shotgun (WGS) entry which is preliminary data.</text>
</comment>
<evidence type="ECO:0000313" key="2">
    <source>
        <dbReference type="EMBL" id="KKZ12846.1"/>
    </source>
</evidence>
<protein>
    <submittedName>
        <fullName evidence="2">Uncharacterized protein</fullName>
    </submittedName>
</protein>
<name>A0A0G2HN30_9SYNE</name>
<accession>A0A0G2HN30</accession>
<dbReference type="Proteomes" id="UP000035067">
    <property type="component" value="Unassembled WGS sequence"/>
</dbReference>
<sequence>MLTGDHPDQLSVAPSERAHVSRVVQTLPRRAAKDFEASSSQCHRGRLALHLAPASGGLAVKHL</sequence>
<feature type="region of interest" description="Disordered" evidence="1">
    <location>
        <begin position="1"/>
        <end position="22"/>
    </location>
</feature>
<proteinExistence type="predicted"/>